<feature type="domain" description="Reverse transcriptase" evidence="2">
    <location>
        <begin position="143"/>
        <end position="382"/>
    </location>
</feature>
<evidence type="ECO:0000259" key="2">
    <source>
        <dbReference type="PROSITE" id="PS50878"/>
    </source>
</evidence>
<keyword evidence="4" id="KW-1185">Reference proteome</keyword>
<sequence>MSQHNIEATVRRPCRNNKKVEDVSDVEMKDGKIVQKRWDASRDIKLYHASESRQRRHGSLPRHRVGDTRNAKTHIMQCESDIAGAEATVAEGGTPKETSHTVPAADALTIIPIITIKTKLIHCIPCIGSEHLYLLCNILNNISHNLIITNVLEEVFTGARLVTRCTRSTECGLTLVTQSVKPINKENSRRRFRRGQIGDLVHQVDGMSRDVLTAFLDVEGAFDNVNVDILLERLASLGCTRRIVKFVQFVTRERLIFTEGATAAMRLCKGVPQGAVLSPLLYSLYVASLTDGLSPGVCTSQFADDVSVSVEAADPADGVVALESAIKTLGENLDIIGLGISPFKTKLIHFNDRNIQPGRQRIKIREHVVSSCSHTKFLGVIFDYRLSFKEHINYVKKKNAPQQ</sequence>
<dbReference type="OrthoDB" id="7701067at2759"/>
<dbReference type="InterPro" id="IPR043502">
    <property type="entry name" value="DNA/RNA_pol_sf"/>
</dbReference>
<feature type="compositionally biased region" description="Basic residues" evidence="1">
    <location>
        <begin position="54"/>
        <end position="63"/>
    </location>
</feature>
<dbReference type="PROSITE" id="PS50878">
    <property type="entry name" value="RT_POL"/>
    <property type="match status" value="1"/>
</dbReference>
<dbReference type="InterPro" id="IPR000477">
    <property type="entry name" value="RT_dom"/>
</dbReference>
<evidence type="ECO:0000256" key="1">
    <source>
        <dbReference type="SAM" id="MobiDB-lite"/>
    </source>
</evidence>
<dbReference type="EMBL" id="CADCXV010001116">
    <property type="protein sequence ID" value="CAB0041509.1"/>
    <property type="molecule type" value="Genomic_DNA"/>
</dbReference>
<name>A0A6H5IZU7_9HYME</name>
<reference evidence="3 4" key="1">
    <citation type="submission" date="2020-02" db="EMBL/GenBank/DDBJ databases">
        <authorList>
            <person name="Ferguson B K."/>
        </authorList>
    </citation>
    <scope>NUCLEOTIDE SEQUENCE [LARGE SCALE GENOMIC DNA]</scope>
</reference>
<organism evidence="3 4">
    <name type="scientific">Trichogramma brassicae</name>
    <dbReference type="NCBI Taxonomy" id="86971"/>
    <lineage>
        <taxon>Eukaryota</taxon>
        <taxon>Metazoa</taxon>
        <taxon>Ecdysozoa</taxon>
        <taxon>Arthropoda</taxon>
        <taxon>Hexapoda</taxon>
        <taxon>Insecta</taxon>
        <taxon>Pterygota</taxon>
        <taxon>Neoptera</taxon>
        <taxon>Endopterygota</taxon>
        <taxon>Hymenoptera</taxon>
        <taxon>Apocrita</taxon>
        <taxon>Proctotrupomorpha</taxon>
        <taxon>Chalcidoidea</taxon>
        <taxon>Trichogrammatidae</taxon>
        <taxon>Trichogramma</taxon>
    </lineage>
</organism>
<dbReference type="GO" id="GO:0071897">
    <property type="term" value="P:DNA biosynthetic process"/>
    <property type="evidence" value="ECO:0007669"/>
    <property type="project" value="UniProtKB-ARBA"/>
</dbReference>
<dbReference type="SUPFAM" id="SSF56672">
    <property type="entry name" value="DNA/RNA polymerases"/>
    <property type="match status" value="1"/>
</dbReference>
<dbReference type="Proteomes" id="UP000479190">
    <property type="component" value="Unassembled WGS sequence"/>
</dbReference>
<feature type="region of interest" description="Disordered" evidence="1">
    <location>
        <begin position="49"/>
        <end position="70"/>
    </location>
</feature>
<protein>
    <recommendedName>
        <fullName evidence="2">Reverse transcriptase domain-containing protein</fullName>
    </recommendedName>
</protein>
<dbReference type="AlphaFoldDB" id="A0A6H5IZU7"/>
<gene>
    <name evidence="3" type="ORF">TBRA_LOCUS13177</name>
</gene>
<dbReference type="PANTHER" id="PTHR33332">
    <property type="entry name" value="REVERSE TRANSCRIPTASE DOMAIN-CONTAINING PROTEIN"/>
    <property type="match status" value="1"/>
</dbReference>
<accession>A0A6H5IZU7</accession>
<dbReference type="Pfam" id="PF00078">
    <property type="entry name" value="RVT_1"/>
    <property type="match status" value="1"/>
</dbReference>
<evidence type="ECO:0000313" key="4">
    <source>
        <dbReference type="Proteomes" id="UP000479190"/>
    </source>
</evidence>
<evidence type="ECO:0000313" key="3">
    <source>
        <dbReference type="EMBL" id="CAB0041509.1"/>
    </source>
</evidence>
<proteinExistence type="predicted"/>